<dbReference type="RefSeq" id="WP_230001407.1">
    <property type="nucleotide sequence ID" value="NZ_CP087134.1"/>
</dbReference>
<dbReference type="InterPro" id="IPR011066">
    <property type="entry name" value="MscS_channel_C_sf"/>
</dbReference>
<gene>
    <name evidence="11" type="ORF">SGQ83_02950</name>
</gene>
<feature type="signal peptide" evidence="8">
    <location>
        <begin position="1"/>
        <end position="22"/>
    </location>
</feature>
<dbReference type="InterPro" id="IPR045275">
    <property type="entry name" value="MscS_archaea/bacteria_type"/>
</dbReference>
<evidence type="ECO:0000256" key="2">
    <source>
        <dbReference type="ARBA" id="ARBA00008017"/>
    </source>
</evidence>
<keyword evidence="8" id="KW-0732">Signal</keyword>
<dbReference type="EMBL" id="JAWXVI010000002">
    <property type="protein sequence ID" value="MDX6188294.1"/>
    <property type="molecule type" value="Genomic_DNA"/>
</dbReference>
<feature type="chain" id="PRO_5046944459" evidence="8">
    <location>
        <begin position="23"/>
        <end position="550"/>
    </location>
</feature>
<feature type="domain" description="Mechanosensitive ion channel MscS C-terminal" evidence="10">
    <location>
        <begin position="433"/>
        <end position="514"/>
    </location>
</feature>
<dbReference type="InterPro" id="IPR010920">
    <property type="entry name" value="LSM_dom_sf"/>
</dbReference>
<evidence type="ECO:0000256" key="6">
    <source>
        <dbReference type="ARBA" id="ARBA00023136"/>
    </source>
</evidence>
<dbReference type="SUPFAM" id="SSF50182">
    <property type="entry name" value="Sm-like ribonucleoproteins"/>
    <property type="match status" value="1"/>
</dbReference>
<dbReference type="SUPFAM" id="SSF82689">
    <property type="entry name" value="Mechanosensitive channel protein MscS (YggB), C-terminal domain"/>
    <property type="match status" value="1"/>
</dbReference>
<comment type="similarity">
    <text evidence="2">Belongs to the MscS (TC 1.A.23) family.</text>
</comment>
<dbReference type="Pfam" id="PF21082">
    <property type="entry name" value="MS_channel_3rd"/>
    <property type="match status" value="1"/>
</dbReference>
<sequence length="550" mass="62161">MKKRLVCFLVLFIALSSSVSFAQKKEPQEPAKAIDSVKLKGYPVSPFKDTLFYIYNRVGSFSAEDRANTITGKIKKIYEDSFFDTDSIQVVPSDITQDIVYKGDFVIMSVLDIDAQSEKQSAAYLAKRNLNLIKKAIIGQNENHSQLPKRLGYTVLLILIVGFILFFVGKIFNRVKLYILKNSDKHFKGFVYNNITMLSPQRQQFVVMRLYGFVKIIALILIVYFSLPLLFSIFPATEDYTTTLLRWVLSPAKLAFLGFVGFLPSLFAIIVIIVIFKYALKIIKFFFDEIKKENIKIDGFYSDWAMPTFNIIRFLMMAFMLVIIFPYLPGSDSPIFKGVSVFVGVLFSLGSSNAIANMVAGLVITYMRPFKIGDFIKIGDVSGEVIEKTALVTRVRTPKFEDITIPNATVLSSTSTNFSANTKNASNGLLIHTTVTIGYDVPWKDIHKALIEAALKTDMIEQTPTPFVLQTSLDDFYVSYQVNVYTKEPTKQPRIYSSLHQNIQDSFNAAGIEIMSPHYKALRDGNTTTIPENYLKTDYEAPTFNVKNKS</sequence>
<feature type="domain" description="Mechanosensitive ion channel MscS" evidence="9">
    <location>
        <begin position="354"/>
        <end position="419"/>
    </location>
</feature>
<dbReference type="Gene3D" id="2.30.30.60">
    <property type="match status" value="1"/>
</dbReference>
<feature type="transmembrane region" description="Helical" evidence="7">
    <location>
        <begin position="311"/>
        <end position="329"/>
    </location>
</feature>
<keyword evidence="12" id="KW-1185">Reference proteome</keyword>
<evidence type="ECO:0000313" key="11">
    <source>
        <dbReference type="EMBL" id="MDX6188294.1"/>
    </source>
</evidence>
<proteinExistence type="inferred from homology"/>
<feature type="transmembrane region" description="Helical" evidence="7">
    <location>
        <begin position="254"/>
        <end position="276"/>
    </location>
</feature>
<dbReference type="PANTHER" id="PTHR30221">
    <property type="entry name" value="SMALL-CONDUCTANCE MECHANOSENSITIVE CHANNEL"/>
    <property type="match status" value="1"/>
</dbReference>
<protein>
    <submittedName>
        <fullName evidence="11">Mechanosensitive ion channel family protein</fullName>
    </submittedName>
</protein>
<organism evidence="11 12">
    <name type="scientific">Flavobacterium cupriresistens</name>
    <dbReference type="NCBI Taxonomy" id="2893885"/>
    <lineage>
        <taxon>Bacteria</taxon>
        <taxon>Pseudomonadati</taxon>
        <taxon>Bacteroidota</taxon>
        <taxon>Flavobacteriia</taxon>
        <taxon>Flavobacteriales</taxon>
        <taxon>Flavobacteriaceae</taxon>
        <taxon>Flavobacterium</taxon>
    </lineage>
</organism>
<feature type="transmembrane region" description="Helical" evidence="7">
    <location>
        <begin position="151"/>
        <end position="172"/>
    </location>
</feature>
<dbReference type="Gene3D" id="3.30.70.100">
    <property type="match status" value="1"/>
</dbReference>
<keyword evidence="4 7" id="KW-0812">Transmembrane</keyword>
<dbReference type="Proteomes" id="UP001273350">
    <property type="component" value="Unassembled WGS sequence"/>
</dbReference>
<dbReference type="PANTHER" id="PTHR30221:SF18">
    <property type="entry name" value="SLL0590 PROTEIN"/>
    <property type="match status" value="1"/>
</dbReference>
<evidence type="ECO:0000256" key="8">
    <source>
        <dbReference type="SAM" id="SignalP"/>
    </source>
</evidence>
<keyword evidence="5 7" id="KW-1133">Transmembrane helix</keyword>
<name>A0ABU4R6S8_9FLAO</name>
<evidence type="ECO:0000256" key="1">
    <source>
        <dbReference type="ARBA" id="ARBA00004651"/>
    </source>
</evidence>
<dbReference type="InterPro" id="IPR006685">
    <property type="entry name" value="MscS_channel_2nd"/>
</dbReference>
<evidence type="ECO:0000256" key="3">
    <source>
        <dbReference type="ARBA" id="ARBA00022475"/>
    </source>
</evidence>
<keyword evidence="3" id="KW-1003">Cell membrane</keyword>
<dbReference type="InterPro" id="IPR049278">
    <property type="entry name" value="MS_channel_C"/>
</dbReference>
<feature type="transmembrane region" description="Helical" evidence="7">
    <location>
        <begin position="341"/>
        <end position="367"/>
    </location>
</feature>
<evidence type="ECO:0000256" key="5">
    <source>
        <dbReference type="ARBA" id="ARBA00022989"/>
    </source>
</evidence>
<comment type="subcellular location">
    <subcellularLocation>
        <location evidence="1">Cell membrane</location>
        <topology evidence="1">Multi-pass membrane protein</topology>
    </subcellularLocation>
</comment>
<keyword evidence="6 7" id="KW-0472">Membrane</keyword>
<accession>A0ABU4R6S8</accession>
<evidence type="ECO:0000259" key="10">
    <source>
        <dbReference type="Pfam" id="PF21082"/>
    </source>
</evidence>
<evidence type="ECO:0000313" key="12">
    <source>
        <dbReference type="Proteomes" id="UP001273350"/>
    </source>
</evidence>
<evidence type="ECO:0000259" key="9">
    <source>
        <dbReference type="Pfam" id="PF00924"/>
    </source>
</evidence>
<evidence type="ECO:0000256" key="7">
    <source>
        <dbReference type="SAM" id="Phobius"/>
    </source>
</evidence>
<dbReference type="InterPro" id="IPR023408">
    <property type="entry name" value="MscS_beta-dom_sf"/>
</dbReference>
<dbReference type="Pfam" id="PF00924">
    <property type="entry name" value="MS_channel_2nd"/>
    <property type="match status" value="1"/>
</dbReference>
<reference evidence="11 12" key="1">
    <citation type="submission" date="2023-11" db="EMBL/GenBank/DDBJ databases">
        <title>Unpublished Manusciprt.</title>
        <authorList>
            <person name="Saticioglu I.B."/>
            <person name="Ay H."/>
            <person name="Ajmi N."/>
            <person name="Altun S."/>
            <person name="Duman M."/>
        </authorList>
    </citation>
    <scope>NUCLEOTIDE SEQUENCE [LARGE SCALE GENOMIC DNA]</scope>
    <source>
        <strain evidence="11 12">Fl-318</strain>
    </source>
</reference>
<comment type="caution">
    <text evidence="11">The sequence shown here is derived from an EMBL/GenBank/DDBJ whole genome shotgun (WGS) entry which is preliminary data.</text>
</comment>
<feature type="transmembrane region" description="Helical" evidence="7">
    <location>
        <begin position="210"/>
        <end position="234"/>
    </location>
</feature>
<dbReference type="Gene3D" id="1.10.287.1260">
    <property type="match status" value="1"/>
</dbReference>
<evidence type="ECO:0000256" key="4">
    <source>
        <dbReference type="ARBA" id="ARBA00022692"/>
    </source>
</evidence>